<dbReference type="eggNOG" id="COG2169">
    <property type="taxonomic scope" value="Bacteria"/>
</dbReference>
<evidence type="ECO:0000256" key="8">
    <source>
        <dbReference type="ARBA" id="ARBA00023204"/>
    </source>
</evidence>
<reference evidence="13 14" key="1">
    <citation type="journal article" date="2012" name="J. Bacteriol.">
        <title>Genome sequences for six rhodanobacter strains, isolated from soils and the terrestrial subsurface, with variable denitrification capabilities.</title>
        <authorList>
            <person name="Kostka J.E."/>
            <person name="Green S.J."/>
            <person name="Rishishwar L."/>
            <person name="Prakash O."/>
            <person name="Katz L.S."/>
            <person name="Marino-Ramirez L."/>
            <person name="Jordan I.K."/>
            <person name="Munk C."/>
            <person name="Ivanova N."/>
            <person name="Mikhailova N."/>
            <person name="Watson D.B."/>
            <person name="Brown S.D."/>
            <person name="Palumbo A.V."/>
            <person name="Brooks S.C."/>
        </authorList>
    </citation>
    <scope>NUCLEOTIDE SEQUENCE [LARGE SCALE GENOMIC DNA]</scope>
    <source>
        <strain evidence="13 14">B39</strain>
    </source>
</reference>
<dbReference type="InterPro" id="IPR004026">
    <property type="entry name" value="Ada_DNA_repair_Zn-bd"/>
</dbReference>
<keyword evidence="3 13" id="KW-0808">Transferase</keyword>
<dbReference type="Gene3D" id="1.10.10.10">
    <property type="entry name" value="Winged helix-like DNA-binding domain superfamily/Winged helix DNA-binding domain"/>
    <property type="match status" value="1"/>
</dbReference>
<keyword evidence="4" id="KW-0227">DNA damage</keyword>
<dbReference type="OrthoDB" id="9802228at2"/>
<dbReference type="PANTHER" id="PTHR10815">
    <property type="entry name" value="METHYLATED-DNA--PROTEIN-CYSTEINE METHYLTRANSFERASE"/>
    <property type="match status" value="1"/>
</dbReference>
<dbReference type="PIRSF" id="PIRSF000409">
    <property type="entry name" value="Ada"/>
    <property type="match status" value="1"/>
</dbReference>
<dbReference type="PROSITE" id="PS01124">
    <property type="entry name" value="HTH_ARAC_FAMILY_2"/>
    <property type="match status" value="1"/>
</dbReference>
<comment type="cofactor">
    <cofactor evidence="11">
        <name>Zn(2+)</name>
        <dbReference type="ChEBI" id="CHEBI:29105"/>
    </cofactor>
    <text evidence="11">Binds 1 zinc ion per subunit.</text>
</comment>
<dbReference type="FunFam" id="1.10.10.10:FF:000410">
    <property type="entry name" value="ADA regulatory protein, putative"/>
    <property type="match status" value="1"/>
</dbReference>
<dbReference type="Pfam" id="PF12833">
    <property type="entry name" value="HTH_18"/>
    <property type="match status" value="1"/>
</dbReference>
<dbReference type="NCBIfam" id="NF011964">
    <property type="entry name" value="PRK15435.1"/>
    <property type="match status" value="1"/>
</dbReference>
<dbReference type="InterPro" id="IPR001497">
    <property type="entry name" value="MethylDNA_cys_MeTrfase_AS"/>
</dbReference>
<protein>
    <submittedName>
        <fullName evidence="13">O6-methylguanine-DNA methyltransferase/Ada regulatory protein</fullName>
    </submittedName>
</protein>
<keyword evidence="14" id="KW-1185">Reference proteome</keyword>
<evidence type="ECO:0000256" key="1">
    <source>
        <dbReference type="ARBA" id="ARBA00001286"/>
    </source>
</evidence>
<dbReference type="STRING" id="1163407.UU7_03642"/>
<dbReference type="SUPFAM" id="SSF46689">
    <property type="entry name" value="Homeodomain-like"/>
    <property type="match status" value="1"/>
</dbReference>
<feature type="active site" description="Nucleophile; methyl group acceptor from methylphosphotriester" evidence="10">
    <location>
        <position position="45"/>
    </location>
</feature>
<evidence type="ECO:0000256" key="2">
    <source>
        <dbReference type="ARBA" id="ARBA00022603"/>
    </source>
</evidence>
<dbReference type="RefSeq" id="WP_007805465.1">
    <property type="nucleotide sequence ID" value="NZ_AJXT01000004.1"/>
</dbReference>
<organism evidence="13 14">
    <name type="scientific">Rhodanobacter spathiphylli B39</name>
    <dbReference type="NCBI Taxonomy" id="1163407"/>
    <lineage>
        <taxon>Bacteria</taxon>
        <taxon>Pseudomonadati</taxon>
        <taxon>Pseudomonadota</taxon>
        <taxon>Gammaproteobacteria</taxon>
        <taxon>Lysobacterales</taxon>
        <taxon>Rhodanobacteraceae</taxon>
        <taxon>Rhodanobacter</taxon>
    </lineage>
</organism>
<keyword evidence="2 13" id="KW-0489">Methyltransferase</keyword>
<dbReference type="InterPro" id="IPR018060">
    <property type="entry name" value="HTH_AraC"/>
</dbReference>
<accession>I4W6Y2</accession>
<feature type="binding site" evidence="11">
    <location>
        <position position="45"/>
    </location>
    <ligand>
        <name>Zn(2+)</name>
        <dbReference type="ChEBI" id="CHEBI:29105"/>
    </ligand>
</feature>
<dbReference type="InterPro" id="IPR009057">
    <property type="entry name" value="Homeodomain-like_sf"/>
</dbReference>
<gene>
    <name evidence="13" type="ORF">UU7_03642</name>
</gene>
<evidence type="ECO:0000256" key="5">
    <source>
        <dbReference type="ARBA" id="ARBA00023015"/>
    </source>
</evidence>
<keyword evidence="5" id="KW-0805">Transcription regulation</keyword>
<dbReference type="SMART" id="SM00342">
    <property type="entry name" value="HTH_ARAC"/>
    <property type="match status" value="1"/>
</dbReference>
<dbReference type="Gene3D" id="1.10.10.60">
    <property type="entry name" value="Homeodomain-like"/>
    <property type="match status" value="1"/>
</dbReference>
<evidence type="ECO:0000256" key="11">
    <source>
        <dbReference type="PIRSR" id="PIRSR000409-3"/>
    </source>
</evidence>
<dbReference type="GO" id="GO:0008270">
    <property type="term" value="F:zinc ion binding"/>
    <property type="evidence" value="ECO:0007669"/>
    <property type="project" value="InterPro"/>
</dbReference>
<dbReference type="GO" id="GO:0003908">
    <property type="term" value="F:methylated-DNA-[protein]-cysteine S-methyltransferase activity"/>
    <property type="evidence" value="ECO:0007669"/>
    <property type="project" value="UniProtKB-EC"/>
</dbReference>
<name>I4W6Y2_9GAMM</name>
<evidence type="ECO:0000313" key="13">
    <source>
        <dbReference type="EMBL" id="EIL95223.1"/>
    </source>
</evidence>
<dbReference type="GO" id="GO:0032259">
    <property type="term" value="P:methylation"/>
    <property type="evidence" value="ECO:0007669"/>
    <property type="project" value="UniProtKB-KW"/>
</dbReference>
<dbReference type="SUPFAM" id="SSF46767">
    <property type="entry name" value="Methylated DNA-protein cysteine methyltransferase, C-terminal domain"/>
    <property type="match status" value="1"/>
</dbReference>
<evidence type="ECO:0000256" key="6">
    <source>
        <dbReference type="ARBA" id="ARBA00023159"/>
    </source>
</evidence>
<dbReference type="PROSITE" id="PS00374">
    <property type="entry name" value="MGMT"/>
    <property type="match status" value="1"/>
</dbReference>
<dbReference type="PANTHER" id="PTHR10815:SF14">
    <property type="entry name" value="BIFUNCTIONAL TRANSCRIPTIONAL ACTIVATOR_DNA REPAIR ENZYME ADA"/>
    <property type="match status" value="1"/>
</dbReference>
<dbReference type="SUPFAM" id="SSF53155">
    <property type="entry name" value="Methylated DNA-protein cysteine methyltransferase domain"/>
    <property type="match status" value="1"/>
</dbReference>
<dbReference type="Gene3D" id="3.40.10.10">
    <property type="entry name" value="DNA Methylphosphotriester Repair Domain"/>
    <property type="match status" value="1"/>
</dbReference>
<dbReference type="GO" id="GO:0043565">
    <property type="term" value="F:sequence-specific DNA binding"/>
    <property type="evidence" value="ECO:0007669"/>
    <property type="project" value="InterPro"/>
</dbReference>
<dbReference type="Gene3D" id="3.30.160.70">
    <property type="entry name" value="Methylated DNA-protein cysteine methyltransferase domain"/>
    <property type="match status" value="1"/>
</dbReference>
<dbReference type="InterPro" id="IPR014048">
    <property type="entry name" value="MethylDNA_cys_MeTrfase_DNA-bd"/>
</dbReference>
<keyword evidence="11" id="KW-0479">Metal-binding</keyword>
<keyword evidence="6" id="KW-0010">Activator</keyword>
<feature type="domain" description="HTH araC/xylS-type" evidence="12">
    <location>
        <begin position="94"/>
        <end position="191"/>
    </location>
</feature>
<feature type="binding site" evidence="11">
    <location>
        <position position="49"/>
    </location>
    <ligand>
        <name>Zn(2+)</name>
        <dbReference type="ChEBI" id="CHEBI:29105"/>
    </ligand>
</feature>
<keyword evidence="11" id="KW-0862">Zinc</keyword>
<evidence type="ECO:0000256" key="4">
    <source>
        <dbReference type="ARBA" id="ARBA00022763"/>
    </source>
</evidence>
<proteinExistence type="predicted"/>
<dbReference type="AlphaFoldDB" id="I4W6Y2"/>
<comment type="catalytic activity">
    <reaction evidence="1">
        <text>a 4-O-methyl-thymidine in DNA + L-cysteinyl-[protein] = a thymidine in DNA + S-methyl-L-cysteinyl-[protein]</text>
        <dbReference type="Rhea" id="RHEA:53428"/>
        <dbReference type="Rhea" id="RHEA-COMP:10131"/>
        <dbReference type="Rhea" id="RHEA-COMP:10132"/>
        <dbReference type="Rhea" id="RHEA-COMP:13555"/>
        <dbReference type="Rhea" id="RHEA-COMP:13556"/>
        <dbReference type="ChEBI" id="CHEBI:29950"/>
        <dbReference type="ChEBI" id="CHEBI:82612"/>
        <dbReference type="ChEBI" id="CHEBI:137386"/>
        <dbReference type="ChEBI" id="CHEBI:137387"/>
        <dbReference type="EC" id="2.1.1.63"/>
    </reaction>
</comment>
<dbReference type="InterPro" id="IPR036217">
    <property type="entry name" value="MethylDNA_cys_MeTrfase_DNAb"/>
</dbReference>
<dbReference type="GO" id="GO:0003700">
    <property type="term" value="F:DNA-binding transcription factor activity"/>
    <property type="evidence" value="ECO:0007669"/>
    <property type="project" value="InterPro"/>
</dbReference>
<dbReference type="SUPFAM" id="SSF57884">
    <property type="entry name" value="Ada DNA repair protein, N-terminal domain (N-Ada 10)"/>
    <property type="match status" value="1"/>
</dbReference>
<dbReference type="Pfam" id="PF01035">
    <property type="entry name" value="DNA_binding_1"/>
    <property type="match status" value="1"/>
</dbReference>
<dbReference type="InterPro" id="IPR016221">
    <property type="entry name" value="Bifunct_regulatory_prot_Ada"/>
</dbReference>
<evidence type="ECO:0000256" key="7">
    <source>
        <dbReference type="ARBA" id="ARBA00023163"/>
    </source>
</evidence>
<dbReference type="GO" id="GO:0006281">
    <property type="term" value="P:DNA repair"/>
    <property type="evidence" value="ECO:0007669"/>
    <property type="project" value="UniProtKB-KW"/>
</dbReference>
<feature type="active site" description="Nucleophile; methyl group acceptor from either O6-methylguanine or O4-methylthymine" evidence="10">
    <location>
        <position position="329"/>
    </location>
</feature>
<evidence type="ECO:0000313" key="14">
    <source>
        <dbReference type="Proteomes" id="UP000003226"/>
    </source>
</evidence>
<feature type="binding site" evidence="11">
    <location>
        <position position="79"/>
    </location>
    <ligand>
        <name>Zn(2+)</name>
        <dbReference type="ChEBI" id="CHEBI:29105"/>
    </ligand>
</feature>
<dbReference type="InterPro" id="IPR035451">
    <property type="entry name" value="Ada-like_dom_sf"/>
</dbReference>
<sequence>MKTADKIAEQAAATLSDPRWAALQARDAGADGSFFYSVRTTGVYCRPSCAARPARPENVAFHDSAAAAERAGFRPCKRCKPDQLSLQEQHAAMVTAACRLIENAETAPTLEQLAKPTGLSPFHFHRIFKAIAGVTPKQYAAAHRASRVRSELGRGSSVTEAIFDAGYNASSRFYESSNQLLGMTPSSYRAGGVDHDIRFAIGECSLGAILVAQSQRGVCAILFGDDPDTLARDLQDRFPRANLIGGDRAFEQLVATVVGFVEAPALGLDLPLDVRGTAFQQRVWRALRDIPAGATVSYSEIAQRIGSPRAVRAVAGACAANMLAVAIPCHRVVRNDGGLSGYRWGVERKRTLLAREAKA</sequence>
<evidence type="ECO:0000256" key="3">
    <source>
        <dbReference type="ARBA" id="ARBA00022679"/>
    </source>
</evidence>
<dbReference type="NCBIfam" id="TIGR00589">
    <property type="entry name" value="ogt"/>
    <property type="match status" value="1"/>
</dbReference>
<dbReference type="Pfam" id="PF02805">
    <property type="entry name" value="Ada_Zn_binding"/>
    <property type="match status" value="1"/>
</dbReference>
<dbReference type="eggNOG" id="COG0350">
    <property type="taxonomic scope" value="Bacteria"/>
</dbReference>
<dbReference type="PATRIC" id="fig|1163407.3.peg.729"/>
<dbReference type="EMBL" id="AJXT01000004">
    <property type="protein sequence ID" value="EIL95223.1"/>
    <property type="molecule type" value="Genomic_DNA"/>
</dbReference>
<evidence type="ECO:0000259" key="12">
    <source>
        <dbReference type="PROSITE" id="PS01124"/>
    </source>
</evidence>
<dbReference type="InterPro" id="IPR036388">
    <property type="entry name" value="WH-like_DNA-bd_sf"/>
</dbReference>
<dbReference type="CDD" id="cd06445">
    <property type="entry name" value="ATase"/>
    <property type="match status" value="1"/>
</dbReference>
<evidence type="ECO:0000256" key="10">
    <source>
        <dbReference type="PIRSR" id="PIRSR000409-1"/>
    </source>
</evidence>
<comment type="caution">
    <text evidence="13">The sequence shown here is derived from an EMBL/GenBank/DDBJ whole genome shotgun (WGS) entry which is preliminary data.</text>
</comment>
<keyword evidence="8" id="KW-0234">DNA repair</keyword>
<keyword evidence="7" id="KW-0804">Transcription</keyword>
<evidence type="ECO:0000256" key="9">
    <source>
        <dbReference type="ARBA" id="ARBA00049348"/>
    </source>
</evidence>
<dbReference type="Proteomes" id="UP000003226">
    <property type="component" value="Unassembled WGS sequence"/>
</dbReference>
<comment type="catalytic activity">
    <reaction evidence="9">
        <text>a 6-O-methyl-2'-deoxyguanosine in DNA + L-cysteinyl-[protein] = S-methyl-L-cysteinyl-[protein] + a 2'-deoxyguanosine in DNA</text>
        <dbReference type="Rhea" id="RHEA:24000"/>
        <dbReference type="Rhea" id="RHEA-COMP:10131"/>
        <dbReference type="Rhea" id="RHEA-COMP:10132"/>
        <dbReference type="Rhea" id="RHEA-COMP:11367"/>
        <dbReference type="Rhea" id="RHEA-COMP:11368"/>
        <dbReference type="ChEBI" id="CHEBI:29950"/>
        <dbReference type="ChEBI" id="CHEBI:82612"/>
        <dbReference type="ChEBI" id="CHEBI:85445"/>
        <dbReference type="ChEBI" id="CHEBI:85448"/>
        <dbReference type="EC" id="2.1.1.63"/>
    </reaction>
</comment>
<feature type="binding site" evidence="11">
    <location>
        <position position="76"/>
    </location>
    <ligand>
        <name>Zn(2+)</name>
        <dbReference type="ChEBI" id="CHEBI:29105"/>
    </ligand>
</feature>
<dbReference type="InterPro" id="IPR036631">
    <property type="entry name" value="MGMT_N_sf"/>
</dbReference>